<dbReference type="Proteomes" id="UP001254608">
    <property type="component" value="Unassembled WGS sequence"/>
</dbReference>
<dbReference type="SUPFAM" id="SSF103481">
    <property type="entry name" value="Multidrug resistance efflux transporter EmrE"/>
    <property type="match status" value="2"/>
</dbReference>
<name>A0ABU2WIA2_9GAMM</name>
<dbReference type="InterPro" id="IPR050638">
    <property type="entry name" value="AA-Vitamin_Transporters"/>
</dbReference>
<feature type="transmembrane region" description="Helical" evidence="6">
    <location>
        <begin position="102"/>
        <end position="123"/>
    </location>
</feature>
<feature type="domain" description="EamA" evidence="7">
    <location>
        <begin position="16"/>
        <end position="146"/>
    </location>
</feature>
<feature type="domain" description="EamA" evidence="7">
    <location>
        <begin position="160"/>
        <end position="290"/>
    </location>
</feature>
<keyword evidence="9" id="KW-1185">Reference proteome</keyword>
<gene>
    <name evidence="8" type="primary">yedA</name>
    <name evidence="8" type="ORF">RM530_09520</name>
</gene>
<comment type="similarity">
    <text evidence="2">Belongs to the EamA transporter family.</text>
</comment>
<evidence type="ECO:0000313" key="9">
    <source>
        <dbReference type="Proteomes" id="UP001254608"/>
    </source>
</evidence>
<feature type="transmembrane region" description="Helical" evidence="6">
    <location>
        <begin position="155"/>
        <end position="175"/>
    </location>
</feature>
<keyword evidence="3 6" id="KW-0812">Transmembrane</keyword>
<evidence type="ECO:0000256" key="2">
    <source>
        <dbReference type="ARBA" id="ARBA00007362"/>
    </source>
</evidence>
<feature type="transmembrane region" description="Helical" evidence="6">
    <location>
        <begin position="44"/>
        <end position="62"/>
    </location>
</feature>
<feature type="transmembrane region" description="Helical" evidence="6">
    <location>
        <begin position="12"/>
        <end position="38"/>
    </location>
</feature>
<dbReference type="InterPro" id="IPR037185">
    <property type="entry name" value="EmrE-like"/>
</dbReference>
<dbReference type="PANTHER" id="PTHR32322:SF2">
    <property type="entry name" value="EAMA DOMAIN-CONTAINING PROTEIN"/>
    <property type="match status" value="1"/>
</dbReference>
<dbReference type="RefSeq" id="WP_311364991.1">
    <property type="nucleotide sequence ID" value="NZ_JAVRIC010000011.1"/>
</dbReference>
<evidence type="ECO:0000256" key="6">
    <source>
        <dbReference type="SAM" id="Phobius"/>
    </source>
</evidence>
<evidence type="ECO:0000259" key="7">
    <source>
        <dbReference type="Pfam" id="PF00892"/>
    </source>
</evidence>
<feature type="transmembrane region" description="Helical" evidence="6">
    <location>
        <begin position="130"/>
        <end position="149"/>
    </location>
</feature>
<protein>
    <submittedName>
        <fullName evidence="8">Drug/metabolite exporter YedA</fullName>
    </submittedName>
</protein>
<dbReference type="Pfam" id="PF00892">
    <property type="entry name" value="EamA"/>
    <property type="match status" value="2"/>
</dbReference>
<accession>A0ABU2WIA2</accession>
<feature type="transmembrane region" description="Helical" evidence="6">
    <location>
        <begin position="74"/>
        <end position="96"/>
    </location>
</feature>
<feature type="transmembrane region" description="Helical" evidence="6">
    <location>
        <begin position="217"/>
        <end position="239"/>
    </location>
</feature>
<sequence length="297" mass="31178">MSTQAPSRRNEPSATAILAMATVYFVWGSTYLAIHFALQGFPPLFFPGLRFSIAGAILYTVLRLRGRPAPSARQWAGTALIGLLMLCFGNGGVVLAQQSVGSGLAATAVATVPLWASLIAGLGGEWPGRFQWIGLALGFGGIVLLNLGGDFAANPVSAGLLMFASVSWAFGTVYSRRLALPGGLMNSACQMLCAGLLFFIGSAARGESWRLDVSPQALLALAYLTVFGSLVAYSAYVYLMQNVAPALTTSYAYVNPVVAVLLGVSFAGEVILPNEWIAIGCVLSGVVMIVLGWRRST</sequence>
<feature type="transmembrane region" description="Helical" evidence="6">
    <location>
        <begin position="251"/>
        <end position="270"/>
    </location>
</feature>
<comment type="subcellular location">
    <subcellularLocation>
        <location evidence="1">Membrane</location>
        <topology evidence="1">Multi-pass membrane protein</topology>
    </subcellularLocation>
</comment>
<dbReference type="InterPro" id="IPR000620">
    <property type="entry name" value="EamA_dom"/>
</dbReference>
<evidence type="ECO:0000256" key="4">
    <source>
        <dbReference type="ARBA" id="ARBA00022989"/>
    </source>
</evidence>
<feature type="transmembrane region" description="Helical" evidence="6">
    <location>
        <begin position="187"/>
        <end position="205"/>
    </location>
</feature>
<comment type="caution">
    <text evidence="8">The sequence shown here is derived from an EMBL/GenBank/DDBJ whole genome shotgun (WGS) entry which is preliminary data.</text>
</comment>
<proteinExistence type="inferred from homology"/>
<dbReference type="EMBL" id="JAVRIC010000011">
    <property type="protein sequence ID" value="MDT0497599.1"/>
    <property type="molecule type" value="Genomic_DNA"/>
</dbReference>
<evidence type="ECO:0000313" key="8">
    <source>
        <dbReference type="EMBL" id="MDT0497599.1"/>
    </source>
</evidence>
<feature type="transmembrane region" description="Helical" evidence="6">
    <location>
        <begin position="276"/>
        <end position="293"/>
    </location>
</feature>
<evidence type="ECO:0000256" key="5">
    <source>
        <dbReference type="ARBA" id="ARBA00023136"/>
    </source>
</evidence>
<dbReference type="NCBIfam" id="NF008432">
    <property type="entry name" value="PRK11272.1"/>
    <property type="match status" value="1"/>
</dbReference>
<evidence type="ECO:0000256" key="3">
    <source>
        <dbReference type="ARBA" id="ARBA00022692"/>
    </source>
</evidence>
<evidence type="ECO:0000256" key="1">
    <source>
        <dbReference type="ARBA" id="ARBA00004141"/>
    </source>
</evidence>
<organism evidence="8 9">
    <name type="scientific">Banduia mediterranea</name>
    <dbReference type="NCBI Taxonomy" id="3075609"/>
    <lineage>
        <taxon>Bacteria</taxon>
        <taxon>Pseudomonadati</taxon>
        <taxon>Pseudomonadota</taxon>
        <taxon>Gammaproteobacteria</taxon>
        <taxon>Nevskiales</taxon>
        <taxon>Algiphilaceae</taxon>
        <taxon>Banduia</taxon>
    </lineage>
</organism>
<dbReference type="PANTHER" id="PTHR32322">
    <property type="entry name" value="INNER MEMBRANE TRANSPORTER"/>
    <property type="match status" value="1"/>
</dbReference>
<keyword evidence="4 6" id="KW-1133">Transmembrane helix</keyword>
<reference evidence="8 9" key="1">
    <citation type="submission" date="2023-09" db="EMBL/GenBank/DDBJ databases">
        <authorList>
            <person name="Rey-Velasco X."/>
        </authorList>
    </citation>
    <scope>NUCLEOTIDE SEQUENCE [LARGE SCALE GENOMIC DNA]</scope>
    <source>
        <strain evidence="8 9">W345</strain>
    </source>
</reference>
<keyword evidence="5 6" id="KW-0472">Membrane</keyword>